<dbReference type="AlphaFoldDB" id="A0A078AJV9"/>
<evidence type="ECO:0000313" key="1">
    <source>
        <dbReference type="EMBL" id="CDW81093.1"/>
    </source>
</evidence>
<dbReference type="OMA" id="CARVFTK"/>
<dbReference type="Proteomes" id="UP000039865">
    <property type="component" value="Unassembled WGS sequence"/>
</dbReference>
<gene>
    <name evidence="1" type="primary">Contig10674.g11405</name>
    <name evidence="1" type="ORF">STYLEM_10101</name>
</gene>
<reference evidence="1 2" key="1">
    <citation type="submission" date="2014-06" db="EMBL/GenBank/DDBJ databases">
        <authorList>
            <person name="Swart Estienne"/>
        </authorList>
    </citation>
    <scope>NUCLEOTIDE SEQUENCE [LARGE SCALE GENOMIC DNA]</scope>
    <source>
        <strain evidence="1 2">130c</strain>
    </source>
</reference>
<evidence type="ECO:0000313" key="2">
    <source>
        <dbReference type="Proteomes" id="UP000039865"/>
    </source>
</evidence>
<dbReference type="EMBL" id="CCKQ01009591">
    <property type="protein sequence ID" value="CDW81093.1"/>
    <property type="molecule type" value="Genomic_DNA"/>
</dbReference>
<dbReference type="InterPro" id="IPR036771">
    <property type="entry name" value="ATPsynth_dsu/esu_N"/>
</dbReference>
<organism evidence="1 2">
    <name type="scientific">Stylonychia lemnae</name>
    <name type="common">Ciliate</name>
    <dbReference type="NCBI Taxonomy" id="5949"/>
    <lineage>
        <taxon>Eukaryota</taxon>
        <taxon>Sar</taxon>
        <taxon>Alveolata</taxon>
        <taxon>Ciliophora</taxon>
        <taxon>Intramacronucleata</taxon>
        <taxon>Spirotrichea</taxon>
        <taxon>Stichotrichia</taxon>
        <taxon>Sporadotrichida</taxon>
        <taxon>Oxytrichidae</taxon>
        <taxon>Stylonychinae</taxon>
        <taxon>Stylonychia</taxon>
    </lineage>
</organism>
<dbReference type="OrthoDB" id="285608at2759"/>
<protein>
    <submittedName>
        <fullName evidence="1">Uncharacterized protein</fullName>
    </submittedName>
</protein>
<accession>A0A078AJV9</accession>
<keyword evidence="2" id="KW-1185">Reference proteome</keyword>
<dbReference type="InParanoid" id="A0A078AJV9"/>
<name>A0A078AJV9_STYLE</name>
<dbReference type="SUPFAM" id="SSF51344">
    <property type="entry name" value="Epsilon subunit of F1F0-ATP synthase N-terminal domain"/>
    <property type="match status" value="1"/>
</dbReference>
<dbReference type="Gene3D" id="2.60.15.10">
    <property type="entry name" value="F0F1 ATP synthase delta/epsilon subunit, N-terminal"/>
    <property type="match status" value="1"/>
</dbReference>
<sequence>MLANKSSSTLYKTVMMAQTQMRFFGVLPKLPKVELTMRTPYRTFFDSFNQFTRIYVHTQKGLIAIGNRSIPRIYLLPPGELTVKNIQSGDGNFSKSDSGLFIHTGGWLFVHDNNSIEVNLLECTEKENFAFEKLDNTQSQETETNAGRIAASLQDKTVKLLQRRR</sequence>
<proteinExistence type="predicted"/>